<keyword evidence="2" id="KW-1185">Reference proteome</keyword>
<name>A0A0B7NJ36_9FUNG</name>
<protein>
    <recommendedName>
        <fullName evidence="3">Retrotransposon gag domain-containing protein</fullName>
    </recommendedName>
</protein>
<dbReference type="OrthoDB" id="2232752at2759"/>
<sequence>MVQENSISPVSNFIGPLPRPSSVPGAQPIMSKVIQGTSQLSIDNDTVMEYAGSNKVPLSEDDPLTRLFKAVKSANDIVERARVYEAELIFKANSSNGKLNAARQAVVEAESKLLRVKTLLDLTRLHDAIPLHRYQGVSADAQIIKETPTAKADGYAIERTSGSNDGQFNNTVAQFFKAFERMFRLQNVDIVKPWRDNLANVIGTENADWCEDTIEAKVNLTYDEAKEILQAHFESPSKAINMFARLILLKQRTEESVNNFSKRFIRTAHAPHVPDNNILARL</sequence>
<dbReference type="Proteomes" id="UP000054107">
    <property type="component" value="Unassembled WGS sequence"/>
</dbReference>
<gene>
    <name evidence="1" type="primary">PARPA_09599.1 scaffold 37239</name>
</gene>
<dbReference type="STRING" id="35722.A0A0B7NJ36"/>
<dbReference type="EMBL" id="LN732163">
    <property type="protein sequence ID" value="CEP15387.1"/>
    <property type="molecule type" value="Genomic_DNA"/>
</dbReference>
<reference evidence="1 2" key="1">
    <citation type="submission" date="2014-09" db="EMBL/GenBank/DDBJ databases">
        <authorList>
            <person name="Ellenberger Sabrina"/>
        </authorList>
    </citation>
    <scope>NUCLEOTIDE SEQUENCE [LARGE SCALE GENOMIC DNA]</scope>
    <source>
        <strain evidence="1 2">CBS 412.66</strain>
    </source>
</reference>
<accession>A0A0B7NJ36</accession>
<proteinExistence type="predicted"/>
<evidence type="ECO:0000313" key="1">
    <source>
        <dbReference type="EMBL" id="CEP15387.1"/>
    </source>
</evidence>
<dbReference type="AlphaFoldDB" id="A0A0B7NJ36"/>
<evidence type="ECO:0000313" key="2">
    <source>
        <dbReference type="Proteomes" id="UP000054107"/>
    </source>
</evidence>
<organism evidence="1 2">
    <name type="scientific">Parasitella parasitica</name>
    <dbReference type="NCBI Taxonomy" id="35722"/>
    <lineage>
        <taxon>Eukaryota</taxon>
        <taxon>Fungi</taxon>
        <taxon>Fungi incertae sedis</taxon>
        <taxon>Mucoromycota</taxon>
        <taxon>Mucoromycotina</taxon>
        <taxon>Mucoromycetes</taxon>
        <taxon>Mucorales</taxon>
        <taxon>Mucorineae</taxon>
        <taxon>Mucoraceae</taxon>
        <taxon>Parasitella</taxon>
    </lineage>
</organism>
<evidence type="ECO:0008006" key="3">
    <source>
        <dbReference type="Google" id="ProtNLM"/>
    </source>
</evidence>